<dbReference type="Proteomes" id="UP000199048">
    <property type="component" value="Unassembled WGS sequence"/>
</dbReference>
<evidence type="ECO:0000256" key="2">
    <source>
        <dbReference type="ARBA" id="ARBA00005695"/>
    </source>
</evidence>
<comment type="similarity">
    <text evidence="2">Belongs to the bacterial solute-binding protein 5 family.</text>
</comment>
<dbReference type="SUPFAM" id="SSF53850">
    <property type="entry name" value="Periplasmic binding protein-like II"/>
    <property type="match status" value="1"/>
</dbReference>
<dbReference type="OrthoDB" id="9803988at2"/>
<dbReference type="RefSeq" id="WP_092037755.1">
    <property type="nucleotide sequence ID" value="NZ_FOTK01000003.1"/>
</dbReference>
<dbReference type="Gene3D" id="3.90.76.10">
    <property type="entry name" value="Dipeptide-binding Protein, Domain 1"/>
    <property type="match status" value="1"/>
</dbReference>
<evidence type="ECO:0000256" key="1">
    <source>
        <dbReference type="ARBA" id="ARBA00004418"/>
    </source>
</evidence>
<dbReference type="InterPro" id="IPR030678">
    <property type="entry name" value="Peptide/Ni-bd"/>
</dbReference>
<feature type="domain" description="Solute-binding protein family 5" evidence="4">
    <location>
        <begin position="83"/>
        <end position="457"/>
    </location>
</feature>
<evidence type="ECO:0000259" key="4">
    <source>
        <dbReference type="Pfam" id="PF00496"/>
    </source>
</evidence>
<dbReference type="GO" id="GO:0043190">
    <property type="term" value="C:ATP-binding cassette (ABC) transporter complex"/>
    <property type="evidence" value="ECO:0007669"/>
    <property type="project" value="InterPro"/>
</dbReference>
<dbReference type="PANTHER" id="PTHR30290:SF38">
    <property type="entry name" value="D,D-DIPEPTIDE-BINDING PERIPLASMIC PROTEIN DDPA-RELATED"/>
    <property type="match status" value="1"/>
</dbReference>
<sequence>MAESSITRRQALAAGVAAPFVIRHAALAQADARPSITVAVQKVSNTNTLDVLREQSNVGERVFFSSLWEGLIGRNWRGQLESVPGLATGWRRIDERVVELTLRRGVRFHNGDALTVEDVAFTFGRERMFGDTQPSAGKTIAADFSIGGGRGSKELPLEVPAVARRNWPALLGVEIVDRDTVRFVNATPDVTLEGRLSRYGSEIMNRRAFEEARTYADWANKPVTTGPYRVAEYRPDVSLLLEAHDAYWGGRPPLKSIRFVEVPETAARIAGLLSGEYLFACDIPPDQIAQIETNPAFEVHGGPIPNHRLTVFDRNHAQLADPLVRRAMTHAIDRQAIVESLWAGRTAIPKGLQWPFYGDMFIEDWSVPAYDPGLARDLVKQAGYRGDPIPYRLLNNYYTNQVSTAQVLVEMWKEAGLNVEIQVKENWQQVFERTPTRAVRDWSNSALFSDPVSSLVNQHGPNGQQQQVGEWSHPEFNTLSVELETSMDRARRKQVFRRMLEIAEREDPAYTVLHQNSTFTAKPRALAWKASPAFAMDFRAENWGGRS</sequence>
<comment type="subcellular location">
    <subcellularLocation>
        <location evidence="1">Periplasm</location>
    </subcellularLocation>
</comment>
<dbReference type="Pfam" id="PF00496">
    <property type="entry name" value="SBP_bac_5"/>
    <property type="match status" value="1"/>
</dbReference>
<dbReference type="InterPro" id="IPR000914">
    <property type="entry name" value="SBP_5_dom"/>
</dbReference>
<gene>
    <name evidence="5" type="ORF">SAMN05192568_1003244</name>
</gene>
<evidence type="ECO:0000313" key="6">
    <source>
        <dbReference type="Proteomes" id="UP000199048"/>
    </source>
</evidence>
<keyword evidence="6" id="KW-1185">Reference proteome</keyword>
<dbReference type="PIRSF" id="PIRSF002741">
    <property type="entry name" value="MppA"/>
    <property type="match status" value="1"/>
</dbReference>
<dbReference type="GO" id="GO:0030288">
    <property type="term" value="C:outer membrane-bounded periplasmic space"/>
    <property type="evidence" value="ECO:0007669"/>
    <property type="project" value="UniProtKB-ARBA"/>
</dbReference>
<evidence type="ECO:0000313" key="5">
    <source>
        <dbReference type="EMBL" id="SFL33596.1"/>
    </source>
</evidence>
<proteinExistence type="inferred from homology"/>
<keyword evidence="3" id="KW-0732">Signal</keyword>
<dbReference type="CDD" id="cd08515">
    <property type="entry name" value="PBP2_NikA_DppA_OppA_like_10"/>
    <property type="match status" value="1"/>
</dbReference>
<name>A0A1I4GWT8_9HYPH</name>
<organism evidence="5 6">
    <name type="scientific">Methylobacterium pseudosasicola</name>
    <dbReference type="NCBI Taxonomy" id="582667"/>
    <lineage>
        <taxon>Bacteria</taxon>
        <taxon>Pseudomonadati</taxon>
        <taxon>Pseudomonadota</taxon>
        <taxon>Alphaproteobacteria</taxon>
        <taxon>Hyphomicrobiales</taxon>
        <taxon>Methylobacteriaceae</taxon>
        <taxon>Methylobacterium</taxon>
    </lineage>
</organism>
<accession>A0A1I4GWT8</accession>
<protein>
    <submittedName>
        <fullName evidence="5">Peptide/nickel transport system substrate-binding protein</fullName>
    </submittedName>
</protein>
<dbReference type="STRING" id="582667.SAMN05192568_1003244"/>
<dbReference type="GO" id="GO:1904680">
    <property type="term" value="F:peptide transmembrane transporter activity"/>
    <property type="evidence" value="ECO:0007669"/>
    <property type="project" value="TreeGrafter"/>
</dbReference>
<reference evidence="6" key="1">
    <citation type="submission" date="2016-10" db="EMBL/GenBank/DDBJ databases">
        <authorList>
            <person name="Varghese N."/>
            <person name="Submissions S."/>
        </authorList>
    </citation>
    <scope>NUCLEOTIDE SEQUENCE [LARGE SCALE GENOMIC DNA]</scope>
    <source>
        <strain evidence="6">BL36</strain>
    </source>
</reference>
<dbReference type="GO" id="GO:0015833">
    <property type="term" value="P:peptide transport"/>
    <property type="evidence" value="ECO:0007669"/>
    <property type="project" value="TreeGrafter"/>
</dbReference>
<dbReference type="InterPro" id="IPR039424">
    <property type="entry name" value="SBP_5"/>
</dbReference>
<dbReference type="Gene3D" id="3.10.105.10">
    <property type="entry name" value="Dipeptide-binding Protein, Domain 3"/>
    <property type="match status" value="1"/>
</dbReference>
<dbReference type="AlphaFoldDB" id="A0A1I4GWT8"/>
<dbReference type="PANTHER" id="PTHR30290">
    <property type="entry name" value="PERIPLASMIC BINDING COMPONENT OF ABC TRANSPORTER"/>
    <property type="match status" value="1"/>
</dbReference>
<dbReference type="EMBL" id="FOTK01000003">
    <property type="protein sequence ID" value="SFL33596.1"/>
    <property type="molecule type" value="Genomic_DNA"/>
</dbReference>
<dbReference type="Gene3D" id="3.40.190.10">
    <property type="entry name" value="Periplasmic binding protein-like II"/>
    <property type="match status" value="1"/>
</dbReference>
<evidence type="ECO:0000256" key="3">
    <source>
        <dbReference type="ARBA" id="ARBA00022729"/>
    </source>
</evidence>